<dbReference type="SUPFAM" id="SSF47923">
    <property type="entry name" value="Ypt/Rab-GAP domain of gyp1p"/>
    <property type="match status" value="1"/>
</dbReference>
<keyword evidence="1" id="KW-1133">Transmembrane helix</keyword>
<dbReference type="EMBL" id="MPUH01002017">
    <property type="protein sequence ID" value="OMJ65643.1"/>
    <property type="molecule type" value="Genomic_DNA"/>
</dbReference>
<keyword evidence="3" id="KW-1185">Reference proteome</keyword>
<protein>
    <submittedName>
        <fullName evidence="2">Uncharacterized protein</fullName>
    </submittedName>
</protein>
<comment type="caution">
    <text evidence="2">The sequence shown here is derived from an EMBL/GenBank/DDBJ whole genome shotgun (WGS) entry which is preliminary data.</text>
</comment>
<accession>A0A1R2AM83</accession>
<keyword evidence="1" id="KW-0472">Membrane</keyword>
<gene>
    <name evidence="2" type="ORF">SteCoe_37859</name>
</gene>
<organism evidence="2 3">
    <name type="scientific">Stentor coeruleus</name>
    <dbReference type="NCBI Taxonomy" id="5963"/>
    <lineage>
        <taxon>Eukaryota</taxon>
        <taxon>Sar</taxon>
        <taxon>Alveolata</taxon>
        <taxon>Ciliophora</taxon>
        <taxon>Postciliodesmatophora</taxon>
        <taxon>Heterotrichea</taxon>
        <taxon>Heterotrichida</taxon>
        <taxon>Stentoridae</taxon>
        <taxon>Stentor</taxon>
    </lineage>
</organism>
<name>A0A1R2AM83_9CILI</name>
<proteinExistence type="predicted"/>
<dbReference type="AlphaFoldDB" id="A0A1R2AM83"/>
<sequence length="225" mass="26128">MYSFAFKKEIVKYLWDIIFVHGTNSIYQIGLATLYILKSEIMNRKDFLQLMEAVETGCKNITDIEAFTQALGRRNFRIKSVLIAKLRNLLEKEVVEEFKERFPELSDPKVVLSKIRIACKDEEECKQKIFVTGSYFTYSLCNVEVIEEFIDTSSYPKIVFANDLKLGQETFIVGKKNHNCIFEKYQNELSDDDEEDITFTKRMLTSSVKKSFAQISNMLSPNDLA</sequence>
<dbReference type="Proteomes" id="UP000187209">
    <property type="component" value="Unassembled WGS sequence"/>
</dbReference>
<feature type="transmembrane region" description="Helical" evidence="1">
    <location>
        <begin position="13"/>
        <end position="37"/>
    </location>
</feature>
<evidence type="ECO:0000256" key="1">
    <source>
        <dbReference type="SAM" id="Phobius"/>
    </source>
</evidence>
<dbReference type="InterPro" id="IPR035969">
    <property type="entry name" value="Rab-GAP_TBC_sf"/>
</dbReference>
<keyword evidence="1" id="KW-0812">Transmembrane</keyword>
<evidence type="ECO:0000313" key="3">
    <source>
        <dbReference type="Proteomes" id="UP000187209"/>
    </source>
</evidence>
<evidence type="ECO:0000313" key="2">
    <source>
        <dbReference type="EMBL" id="OMJ65643.1"/>
    </source>
</evidence>
<reference evidence="2 3" key="1">
    <citation type="submission" date="2016-11" db="EMBL/GenBank/DDBJ databases">
        <title>The macronuclear genome of Stentor coeruleus: a giant cell with tiny introns.</title>
        <authorList>
            <person name="Slabodnick M."/>
            <person name="Ruby J.G."/>
            <person name="Reiff S.B."/>
            <person name="Swart E.C."/>
            <person name="Gosai S."/>
            <person name="Prabakaran S."/>
            <person name="Witkowska E."/>
            <person name="Larue G.E."/>
            <person name="Fisher S."/>
            <person name="Freeman R.M."/>
            <person name="Gunawardena J."/>
            <person name="Chu W."/>
            <person name="Stover N.A."/>
            <person name="Gregory B.D."/>
            <person name="Nowacki M."/>
            <person name="Derisi J."/>
            <person name="Roy S.W."/>
            <person name="Marshall W.F."/>
            <person name="Sood P."/>
        </authorList>
    </citation>
    <scope>NUCLEOTIDE SEQUENCE [LARGE SCALE GENOMIC DNA]</scope>
    <source>
        <strain evidence="2">WM001</strain>
    </source>
</reference>
<dbReference type="Gene3D" id="1.10.472.80">
    <property type="entry name" value="Ypt/Rab-GAP domain of gyp1p, domain 3"/>
    <property type="match status" value="1"/>
</dbReference>